<dbReference type="STRING" id="888743.HMPREF9141_1048"/>
<evidence type="ECO:0000313" key="2">
    <source>
        <dbReference type="Proteomes" id="UP000005697"/>
    </source>
</evidence>
<evidence type="ECO:0000313" key="1">
    <source>
        <dbReference type="EMBL" id="EGC20412.1"/>
    </source>
</evidence>
<sequence length="54" mass="5920">MGVFSCPFFMTVAQGTTGAGRQNIGRRPDPFQSVSVKWMIPCMYGKCLPDGNHP</sequence>
<gene>
    <name evidence="1" type="ORF">HMPREF9141_1048</name>
</gene>
<protein>
    <submittedName>
        <fullName evidence="1">Uncharacterized protein</fullName>
    </submittedName>
</protein>
<comment type="caution">
    <text evidence="1">The sequence shown here is derived from an EMBL/GenBank/DDBJ whole genome shotgun (WGS) entry which is preliminary data.</text>
</comment>
<proteinExistence type="predicted"/>
<keyword evidence="2" id="KW-1185">Reference proteome</keyword>
<dbReference type="HOGENOM" id="CLU_3046601_0_0_10"/>
<organism evidence="1 2">
    <name type="scientific">Prevotella multiformis DSM 16608</name>
    <dbReference type="NCBI Taxonomy" id="888743"/>
    <lineage>
        <taxon>Bacteria</taxon>
        <taxon>Pseudomonadati</taxon>
        <taxon>Bacteroidota</taxon>
        <taxon>Bacteroidia</taxon>
        <taxon>Bacteroidales</taxon>
        <taxon>Prevotellaceae</taxon>
        <taxon>Prevotella</taxon>
    </lineage>
</organism>
<name>F0F631_9BACT</name>
<dbReference type="AlphaFoldDB" id="F0F631"/>
<reference evidence="1 2" key="1">
    <citation type="submission" date="2011-01" db="EMBL/GenBank/DDBJ databases">
        <authorList>
            <person name="Muzny D."/>
            <person name="Qin X."/>
            <person name="Deng J."/>
            <person name="Jiang H."/>
            <person name="Liu Y."/>
            <person name="Qu J."/>
            <person name="Song X.-Z."/>
            <person name="Zhang L."/>
            <person name="Thornton R."/>
            <person name="Coyle M."/>
            <person name="Francisco L."/>
            <person name="Jackson L."/>
            <person name="Javaid M."/>
            <person name="Korchina V."/>
            <person name="Kovar C."/>
            <person name="Mata R."/>
            <person name="Mathew T."/>
            <person name="Ngo R."/>
            <person name="Nguyen L."/>
            <person name="Nguyen N."/>
            <person name="Okwuonu G."/>
            <person name="Ongeri F."/>
            <person name="Pham C."/>
            <person name="Simmons D."/>
            <person name="Wilczek-Boney K."/>
            <person name="Hale W."/>
            <person name="Jakkamsetti A."/>
            <person name="Pham P."/>
            <person name="Ruth R."/>
            <person name="San Lucas F."/>
            <person name="Warren J."/>
            <person name="Zhang J."/>
            <person name="Zhao Z."/>
            <person name="Zhou C."/>
            <person name="Zhu D."/>
            <person name="Lee S."/>
            <person name="Bess C."/>
            <person name="Blankenburg K."/>
            <person name="Forbes L."/>
            <person name="Fu Q."/>
            <person name="Gubbala S."/>
            <person name="Hirani K."/>
            <person name="Jayaseelan J.C."/>
            <person name="Lara F."/>
            <person name="Munidasa M."/>
            <person name="Palculict T."/>
            <person name="Patil S."/>
            <person name="Pu L.-L."/>
            <person name="Saada N."/>
            <person name="Tang L."/>
            <person name="Weissenberger G."/>
            <person name="Zhu Y."/>
            <person name="Hemphill L."/>
            <person name="Shang Y."/>
            <person name="Youmans B."/>
            <person name="Ayvaz T."/>
            <person name="Ross M."/>
            <person name="Santibanez J."/>
            <person name="Aqrawi P."/>
            <person name="Gross S."/>
            <person name="Joshi V."/>
            <person name="Fowler G."/>
            <person name="Nazareth L."/>
            <person name="Reid J."/>
            <person name="Worley K."/>
            <person name="Petrosino J."/>
            <person name="Highlander S."/>
            <person name="Gibbs R."/>
        </authorList>
    </citation>
    <scope>NUCLEOTIDE SEQUENCE [LARGE SCALE GENOMIC DNA]</scope>
    <source>
        <strain evidence="1 2">DSM 16608</strain>
    </source>
</reference>
<dbReference type="EMBL" id="AEWX01000015">
    <property type="protein sequence ID" value="EGC20412.1"/>
    <property type="molecule type" value="Genomic_DNA"/>
</dbReference>
<dbReference type="Proteomes" id="UP000005697">
    <property type="component" value="Unassembled WGS sequence"/>
</dbReference>
<accession>F0F631</accession>